<gene>
    <name evidence="2" type="ORF">AB2B41_19880</name>
</gene>
<feature type="compositionally biased region" description="Pro residues" evidence="1">
    <location>
        <begin position="449"/>
        <end position="464"/>
    </location>
</feature>
<evidence type="ECO:0000313" key="3">
    <source>
        <dbReference type="Proteomes" id="UP001556098"/>
    </source>
</evidence>
<dbReference type="Proteomes" id="UP001556098">
    <property type="component" value="Unassembled WGS sequence"/>
</dbReference>
<feature type="region of interest" description="Disordered" evidence="1">
    <location>
        <begin position="447"/>
        <end position="481"/>
    </location>
</feature>
<accession>A0ABV3RSF5</accession>
<organism evidence="2 3">
    <name type="scientific">Sulfitobacter sediminis</name>
    <dbReference type="NCBI Taxonomy" id="3234186"/>
    <lineage>
        <taxon>Bacteria</taxon>
        <taxon>Pseudomonadati</taxon>
        <taxon>Pseudomonadota</taxon>
        <taxon>Alphaproteobacteria</taxon>
        <taxon>Rhodobacterales</taxon>
        <taxon>Roseobacteraceae</taxon>
        <taxon>Sulfitobacter</taxon>
    </lineage>
</organism>
<feature type="compositionally biased region" description="Basic residues" evidence="1">
    <location>
        <begin position="465"/>
        <end position="474"/>
    </location>
</feature>
<proteinExistence type="predicted"/>
<reference evidence="2 3" key="1">
    <citation type="submission" date="2024-07" db="EMBL/GenBank/DDBJ databases">
        <title>Marimonas sp.nov., isolated from tidal-flat sediment.</title>
        <authorList>
            <person name="Jayan J.N."/>
            <person name="Lee S.S."/>
        </authorList>
    </citation>
    <scope>NUCLEOTIDE SEQUENCE [LARGE SCALE GENOMIC DNA]</scope>
    <source>
        <strain evidence="2 3">MJW-29</strain>
    </source>
</reference>
<dbReference type="RefSeq" id="WP_367879571.1">
    <property type="nucleotide sequence ID" value="NZ_JBFNXX010000023.1"/>
</dbReference>
<dbReference type="EMBL" id="JBFNXX010000023">
    <property type="protein sequence ID" value="MEW9921874.1"/>
    <property type="molecule type" value="Genomic_DNA"/>
</dbReference>
<evidence type="ECO:0000313" key="2">
    <source>
        <dbReference type="EMBL" id="MEW9921874.1"/>
    </source>
</evidence>
<name>A0ABV3RSF5_9RHOB</name>
<protein>
    <submittedName>
        <fullName evidence="2">Uncharacterized protein</fullName>
    </submittedName>
</protein>
<comment type="caution">
    <text evidence="2">The sequence shown here is derived from an EMBL/GenBank/DDBJ whole genome shotgun (WGS) entry which is preliminary data.</text>
</comment>
<sequence length="481" mass="52148">MANKKSKSELAAEAKEIKEILAASKQKPHSFALFHGPDDLIFHAHKTKSKSQMRQLCKADGASQKGAVGMLDGAAGTVIDLIVEDPDSTPANFAKAFRKFLQVRGISKKVRLLAEDGGVLDAGEDEEEGAAAAAPDAAPDIGEDIEVVLAKVLKAFEAMRTPLLRSLNSAPKDYKVKLDTALDLFKKAMKAKNPDAAKKTLVALNKLISATPSPVVIVDSIKAAGSDPEKLGKLDSLVKTCAAQVKSDPAFMDRAMPEMRDMRKALKEAMNKTPPPKNIDALKAMKQAMDDMFYDHVDKPPRSHGPEYHGPGLTRDNLEDRVMNQKNPRTGQPSHGAPAFSASSFLDKGAYVDSQMELRTKALKHIDDTGLKPPAKGSRPVRLPAMDAKLKDVLGNNWQTFVHGVKKKTRNNRPDECVDANWGPDSLCRAIYDLLDDGTLRLVTLYPKPVAPPAPPPAPRPANPRPRRNRRRRGGGGGGQP</sequence>
<keyword evidence="3" id="KW-1185">Reference proteome</keyword>
<evidence type="ECO:0000256" key="1">
    <source>
        <dbReference type="SAM" id="MobiDB-lite"/>
    </source>
</evidence>